<name>A0A9D2SBY0_9FIRM</name>
<sequence length="612" mass="69040">MKISCGAVSSQTIQFAASQLEEYLTRMLPSSAPPLAFQLVVTGQDSHDSFSVDVGPDGGEICGVNDRSVLLGVYDYLHYLGCRFLGPGKDSEIVPTISLSSIPASYKKRASFRHRGVCIEGADSRENILSFIDWLPKIGYNSFFLQFKVPYAFLARWYHHQGNPYLKPEKYTVDDAASDVAVLEQELKKRGLLLHKVGHGWTGEVLGYETVSWDQETLPLSSEKRALAAEVGGVRGLWRGSPANTNLCFHNGDAVEAFADLVVKYAKTNPTVDYLHVWLADEYNNVCECEGCQQTTPSDQYVSLLNEIDRRLSMEGLDTRVVFLLYQELLWPPLKERLRNPDRFVLMFAPISRTFEASYDLTGPEASMPPYERNRIVLPTNLQENLAFLRGWQQLFQGDSFVYDYPLGRAHYGDFGYVHIAEVIGSDIKQLRKMGLDGYISCQELRVSLPNALPNYVMGYTLFDEAADTQALIREYFSAAYGSRSEEVLSYLGELSRLSSCDYLNGKGPRVDPEIAARMDQIVNLCQNISIPQPEDGSALFWKLLSYHRAYVEALSRATASLAKGDIPHSRIDRLALRDLICRNELEYQPYLDVYRILEITEKYTGFPPIEE</sequence>
<dbReference type="InterPro" id="IPR032287">
    <property type="entry name" value="DUF4838"/>
</dbReference>
<evidence type="ECO:0000313" key="1">
    <source>
        <dbReference type="EMBL" id="HJB81051.1"/>
    </source>
</evidence>
<reference evidence="1" key="1">
    <citation type="journal article" date="2021" name="PeerJ">
        <title>Extensive microbial diversity within the chicken gut microbiome revealed by metagenomics and culture.</title>
        <authorList>
            <person name="Gilroy R."/>
            <person name="Ravi A."/>
            <person name="Getino M."/>
            <person name="Pursley I."/>
            <person name="Horton D.L."/>
            <person name="Alikhan N.F."/>
            <person name="Baker D."/>
            <person name="Gharbi K."/>
            <person name="Hall N."/>
            <person name="Watson M."/>
            <person name="Adriaenssens E.M."/>
            <person name="Foster-Nyarko E."/>
            <person name="Jarju S."/>
            <person name="Secka A."/>
            <person name="Antonio M."/>
            <person name="Oren A."/>
            <person name="Chaudhuri R.R."/>
            <person name="La Ragione R."/>
            <person name="Hildebrand F."/>
            <person name="Pallen M.J."/>
        </authorList>
    </citation>
    <scope>NUCLEOTIDE SEQUENCE</scope>
    <source>
        <strain evidence="1">CHK192-8294</strain>
    </source>
</reference>
<protein>
    <submittedName>
        <fullName evidence="1">DUF4838 domain-containing protein</fullName>
    </submittedName>
</protein>
<dbReference type="AlphaFoldDB" id="A0A9D2SBY0"/>
<dbReference type="Pfam" id="PF16126">
    <property type="entry name" value="DUF4838"/>
    <property type="match status" value="1"/>
</dbReference>
<reference evidence="1" key="2">
    <citation type="submission" date="2021-04" db="EMBL/GenBank/DDBJ databases">
        <authorList>
            <person name="Gilroy R."/>
        </authorList>
    </citation>
    <scope>NUCLEOTIDE SEQUENCE</scope>
    <source>
        <strain evidence="1">CHK192-8294</strain>
    </source>
</reference>
<evidence type="ECO:0000313" key="2">
    <source>
        <dbReference type="Proteomes" id="UP000823921"/>
    </source>
</evidence>
<accession>A0A9D2SBY0</accession>
<dbReference type="EMBL" id="DWXO01000082">
    <property type="protein sequence ID" value="HJB81051.1"/>
    <property type="molecule type" value="Genomic_DNA"/>
</dbReference>
<proteinExistence type="predicted"/>
<dbReference type="Proteomes" id="UP000823921">
    <property type="component" value="Unassembled WGS sequence"/>
</dbReference>
<comment type="caution">
    <text evidence="1">The sequence shown here is derived from an EMBL/GenBank/DDBJ whole genome shotgun (WGS) entry which is preliminary data.</text>
</comment>
<organism evidence="1 2">
    <name type="scientific">Candidatus Flavonifractor intestinigallinarum</name>
    <dbReference type="NCBI Taxonomy" id="2838586"/>
    <lineage>
        <taxon>Bacteria</taxon>
        <taxon>Bacillati</taxon>
        <taxon>Bacillota</taxon>
        <taxon>Clostridia</taxon>
        <taxon>Eubacteriales</taxon>
        <taxon>Oscillospiraceae</taxon>
        <taxon>Flavonifractor</taxon>
    </lineage>
</organism>
<gene>
    <name evidence="1" type="ORF">H9712_08695</name>
</gene>